<dbReference type="GO" id="GO:0044550">
    <property type="term" value="P:secondary metabolite biosynthetic process"/>
    <property type="evidence" value="ECO:0007669"/>
    <property type="project" value="TreeGrafter"/>
</dbReference>
<comment type="caution">
    <text evidence="2">The sequence shown here is derived from an EMBL/GenBank/DDBJ whole genome shotgun (WGS) entry which is preliminary data.</text>
</comment>
<keyword evidence="1" id="KW-0808">Transferase</keyword>
<dbReference type="Gene3D" id="3.30.559.10">
    <property type="entry name" value="Chloramphenicol acetyltransferase-like domain"/>
    <property type="match status" value="2"/>
</dbReference>
<dbReference type="EMBL" id="JANBOJ010000167">
    <property type="protein sequence ID" value="KAJ1721502.1"/>
    <property type="molecule type" value="Genomic_DNA"/>
</dbReference>
<organism evidence="2 3">
    <name type="scientific">Coemansia erecta</name>
    <dbReference type="NCBI Taxonomy" id="147472"/>
    <lineage>
        <taxon>Eukaryota</taxon>
        <taxon>Fungi</taxon>
        <taxon>Fungi incertae sedis</taxon>
        <taxon>Zoopagomycota</taxon>
        <taxon>Kickxellomycotina</taxon>
        <taxon>Kickxellomycetes</taxon>
        <taxon>Kickxellales</taxon>
        <taxon>Kickxellaceae</taxon>
        <taxon>Coemansia</taxon>
    </lineage>
</organism>
<dbReference type="PANTHER" id="PTHR31642">
    <property type="entry name" value="TRICHOTHECENE 3-O-ACETYLTRANSFERASE"/>
    <property type="match status" value="1"/>
</dbReference>
<dbReference type="InterPro" id="IPR050317">
    <property type="entry name" value="Plant_Fungal_Acyltransferase"/>
</dbReference>
<dbReference type="InterPro" id="IPR023213">
    <property type="entry name" value="CAT-like_dom_sf"/>
</dbReference>
<dbReference type="Pfam" id="PF02458">
    <property type="entry name" value="Transferase"/>
    <property type="match status" value="1"/>
</dbReference>
<dbReference type="PANTHER" id="PTHR31642:SF310">
    <property type="entry name" value="FATTY ALCOHOL:CAFFEOYL-COA ACYLTRANSFERASE"/>
    <property type="match status" value="1"/>
</dbReference>
<dbReference type="OrthoDB" id="1862401at2759"/>
<accession>A0A9W7Y043</accession>
<dbReference type="GO" id="GO:0016747">
    <property type="term" value="F:acyltransferase activity, transferring groups other than amino-acyl groups"/>
    <property type="evidence" value="ECO:0007669"/>
    <property type="project" value="TreeGrafter"/>
</dbReference>
<evidence type="ECO:0000256" key="1">
    <source>
        <dbReference type="ARBA" id="ARBA00022679"/>
    </source>
</evidence>
<proteinExistence type="predicted"/>
<dbReference type="AlphaFoldDB" id="A0A9W7Y043"/>
<keyword evidence="3" id="KW-1185">Reference proteome</keyword>
<feature type="non-terminal residue" evidence="2">
    <location>
        <position position="1"/>
    </location>
</feature>
<evidence type="ECO:0000313" key="2">
    <source>
        <dbReference type="EMBL" id="KAJ1721502.1"/>
    </source>
</evidence>
<name>A0A9W7Y043_9FUNG</name>
<reference evidence="2" key="1">
    <citation type="submission" date="2022-07" db="EMBL/GenBank/DDBJ databases">
        <title>Phylogenomic reconstructions and comparative analyses of Kickxellomycotina fungi.</title>
        <authorList>
            <person name="Reynolds N.K."/>
            <person name="Stajich J.E."/>
            <person name="Barry K."/>
            <person name="Grigoriev I.V."/>
            <person name="Crous P."/>
            <person name="Smith M.E."/>
        </authorList>
    </citation>
    <scope>NUCLEOTIDE SEQUENCE</scope>
    <source>
        <strain evidence="2">NBRC 32514</strain>
    </source>
</reference>
<evidence type="ECO:0008006" key="4">
    <source>
        <dbReference type="Google" id="ProtNLM"/>
    </source>
</evidence>
<sequence>FMFQFYKPCIQFYAPTAHTSVFMRQERLQSSIKVALHSCPLLFGRFVVQRDLSVELAYDPQAPNSPTIEFQHVRATYSELQAGGFAYSQAKAHKIDMDIPDGAISRGFDRPMLMVKVSYLADGGVAVFNMSHHVAFDGNAIFSFMAHWARCNSRPQSQLMVQLPDDLQSYATSMVTNTDREPKEGPVEISVDASMTPQEIALHTTKLIAPGDICACVFEIPLDRLAEMKQAVATSGVLGEGEWVSSNNVLAAFIAASVARANTNGQTYDYGAWTVYQALDMRRPLGLAQQGLGSPLILAEFQAAPEALMDPAQQPRVARDVRRSVDKYSAAYLQDAMDWMHATYGKLAGSRVDDGEPWRHFWFSAMNTNRRSVGVSCMNRIPVYDADFGAGRPAMARSFNPRPNYVIVFPGPPPPSSSQGPMQGTHATLHLYVTLERAAMLALRADDEWTRRCKLISEF</sequence>
<evidence type="ECO:0000313" key="3">
    <source>
        <dbReference type="Proteomes" id="UP001149813"/>
    </source>
</evidence>
<protein>
    <recommendedName>
        <fullName evidence="4">Transferase</fullName>
    </recommendedName>
</protein>
<dbReference type="Proteomes" id="UP001149813">
    <property type="component" value="Unassembled WGS sequence"/>
</dbReference>
<gene>
    <name evidence="2" type="ORF">LPJ53_003989</name>
</gene>